<dbReference type="InterPro" id="IPR023186">
    <property type="entry name" value="IUNH"/>
</dbReference>
<dbReference type="PROSITE" id="PS01247">
    <property type="entry name" value="IUNH"/>
    <property type="match status" value="1"/>
</dbReference>
<dbReference type="Proteomes" id="UP001556196">
    <property type="component" value="Unassembled WGS sequence"/>
</dbReference>
<dbReference type="InterPro" id="IPR036452">
    <property type="entry name" value="Ribo_hydro-like"/>
</dbReference>
<dbReference type="PANTHER" id="PTHR12304">
    <property type="entry name" value="INOSINE-URIDINE PREFERRING NUCLEOSIDE HYDROLASE"/>
    <property type="match status" value="1"/>
</dbReference>
<evidence type="ECO:0000313" key="5">
    <source>
        <dbReference type="Proteomes" id="UP001556196"/>
    </source>
</evidence>
<name>A0ABV3QWW8_9HYPH</name>
<organism evidence="4 5">
    <name type="scientific">Mesorhizobium marinum</name>
    <dbReference type="NCBI Taxonomy" id="3228790"/>
    <lineage>
        <taxon>Bacteria</taxon>
        <taxon>Pseudomonadati</taxon>
        <taxon>Pseudomonadota</taxon>
        <taxon>Alphaproteobacteria</taxon>
        <taxon>Hyphomicrobiales</taxon>
        <taxon>Phyllobacteriaceae</taxon>
        <taxon>Mesorhizobium</taxon>
    </lineage>
</organism>
<protein>
    <submittedName>
        <fullName evidence="4">Nucleoside hydrolase</fullName>
    </submittedName>
</protein>
<evidence type="ECO:0000256" key="2">
    <source>
        <dbReference type="ARBA" id="ARBA00023295"/>
    </source>
</evidence>
<dbReference type="InterPro" id="IPR001910">
    <property type="entry name" value="Inosine/uridine_hydrolase_dom"/>
</dbReference>
<feature type="domain" description="Inosine/uridine-preferring nucleoside hydrolase" evidence="3">
    <location>
        <begin position="4"/>
        <end position="309"/>
    </location>
</feature>
<evidence type="ECO:0000259" key="3">
    <source>
        <dbReference type="Pfam" id="PF01156"/>
    </source>
</evidence>
<sequence length="330" mass="35394">MEKIILDCDPGHDDAIAILLAAGNPNIDLLGITTVSGNHNVENTTRNALATCTAYGIKVPVAKGSPGPMIADQVLAVEIHGETGLDGPVLPPASFDLDPRHAVDFIIDTVMAHEPGTVTLVPVGPYTNIGLAVRKEPRIVERVKKVVAMGGAYTRGNITPAAEFNVYADAEAADVVFRAGWDVTMVGLDLTHQALATPDLQDRVRAVGGDIAQFILDIWTFIDTTHGGLLQIPYPAVHDACCVAAMIDPTVFTTEKADIRVETAGRWTKGMTVCNFEKMGGMRHFGGTAMEQTNFRHTVAMTLDQQKFCDLIVDALERLTRRKAQGPAGN</sequence>
<keyword evidence="1 4" id="KW-0378">Hydrolase</keyword>
<dbReference type="PANTHER" id="PTHR12304:SF4">
    <property type="entry name" value="URIDINE NUCLEOSIDASE"/>
    <property type="match status" value="1"/>
</dbReference>
<evidence type="ECO:0000256" key="1">
    <source>
        <dbReference type="ARBA" id="ARBA00022801"/>
    </source>
</evidence>
<dbReference type="GO" id="GO:0016787">
    <property type="term" value="F:hydrolase activity"/>
    <property type="evidence" value="ECO:0007669"/>
    <property type="project" value="UniProtKB-KW"/>
</dbReference>
<comment type="caution">
    <text evidence="4">The sequence shown here is derived from an EMBL/GenBank/DDBJ whole genome shotgun (WGS) entry which is preliminary data.</text>
</comment>
<proteinExistence type="predicted"/>
<dbReference type="InterPro" id="IPR015910">
    <property type="entry name" value="I/U_nuclsd_hydro_CS"/>
</dbReference>
<accession>A0ABV3QWW8</accession>
<keyword evidence="5" id="KW-1185">Reference proteome</keyword>
<dbReference type="RefSeq" id="WP_367722636.1">
    <property type="nucleotide sequence ID" value="NZ_JBFOCI010000002.1"/>
</dbReference>
<gene>
    <name evidence="4" type="ORF">ABUE31_06030</name>
</gene>
<dbReference type="Pfam" id="PF01156">
    <property type="entry name" value="IU_nuc_hydro"/>
    <property type="match status" value="1"/>
</dbReference>
<dbReference type="EMBL" id="JBFOCI010000002">
    <property type="protein sequence ID" value="MEW9805541.1"/>
    <property type="molecule type" value="Genomic_DNA"/>
</dbReference>
<keyword evidence="2" id="KW-0326">Glycosidase</keyword>
<dbReference type="CDD" id="cd02651">
    <property type="entry name" value="nuc_hydro_IU_UC_XIUA"/>
    <property type="match status" value="1"/>
</dbReference>
<evidence type="ECO:0000313" key="4">
    <source>
        <dbReference type="EMBL" id="MEW9805541.1"/>
    </source>
</evidence>
<reference evidence="4 5" key="1">
    <citation type="submission" date="2024-06" db="EMBL/GenBank/DDBJ databases">
        <authorList>
            <person name="Tuo L."/>
        </authorList>
    </citation>
    <scope>NUCLEOTIDE SEQUENCE [LARGE SCALE GENOMIC DNA]</scope>
    <source>
        <strain evidence="4 5">ZMM04-5</strain>
    </source>
</reference>
<dbReference type="SUPFAM" id="SSF53590">
    <property type="entry name" value="Nucleoside hydrolase"/>
    <property type="match status" value="1"/>
</dbReference>
<dbReference type="Gene3D" id="3.90.245.10">
    <property type="entry name" value="Ribonucleoside hydrolase-like"/>
    <property type="match status" value="1"/>
</dbReference>